<evidence type="ECO:0000259" key="1">
    <source>
        <dbReference type="SMART" id="SM00382"/>
    </source>
</evidence>
<dbReference type="CDD" id="cd00009">
    <property type="entry name" value="AAA"/>
    <property type="match status" value="1"/>
</dbReference>
<dbReference type="AlphaFoldDB" id="A0AAP4EXL6"/>
<dbReference type="PANTHER" id="PTHR30050:SF4">
    <property type="entry name" value="ATP-BINDING PROTEIN RV3427C IN INSERTION SEQUENCE-RELATED"/>
    <property type="match status" value="1"/>
</dbReference>
<proteinExistence type="predicted"/>
<dbReference type="GO" id="GO:0005524">
    <property type="term" value="F:ATP binding"/>
    <property type="evidence" value="ECO:0007669"/>
    <property type="project" value="UniProtKB-KW"/>
</dbReference>
<feature type="domain" description="AAA+ ATPase" evidence="1">
    <location>
        <begin position="183"/>
        <end position="319"/>
    </location>
</feature>
<reference evidence="2 3" key="1">
    <citation type="submission" date="2023-05" db="EMBL/GenBank/DDBJ databases">
        <title>[ruminococcus] sp. nov., isolated from a pig farm feces dump.</title>
        <authorList>
            <person name="Chang Y.-H."/>
        </authorList>
    </citation>
    <scope>NUCLEOTIDE SEQUENCE [LARGE SCALE GENOMIC DNA]</scope>
    <source>
        <strain evidence="2 3">YH-rum2234</strain>
    </source>
</reference>
<comment type="caution">
    <text evidence="2">The sequence shown here is derived from an EMBL/GenBank/DDBJ whole genome shotgun (WGS) entry which is preliminary data.</text>
</comment>
<dbReference type="EMBL" id="JASGBQ010000006">
    <property type="protein sequence ID" value="MDI9241947.1"/>
    <property type="molecule type" value="Genomic_DNA"/>
</dbReference>
<evidence type="ECO:0000313" key="3">
    <source>
        <dbReference type="Proteomes" id="UP001300383"/>
    </source>
</evidence>
<dbReference type="SMART" id="SM00382">
    <property type="entry name" value="AAA"/>
    <property type="match status" value="1"/>
</dbReference>
<dbReference type="RefSeq" id="WP_283230453.1">
    <property type="nucleotide sequence ID" value="NZ_JASGBQ010000006.1"/>
</dbReference>
<evidence type="ECO:0000313" key="2">
    <source>
        <dbReference type="EMBL" id="MDI9241947.1"/>
    </source>
</evidence>
<organism evidence="2 3">
    <name type="scientific">Fusibacillus kribbianus</name>
    <dbReference type="NCBI Taxonomy" id="3044208"/>
    <lineage>
        <taxon>Bacteria</taxon>
        <taxon>Bacillati</taxon>
        <taxon>Bacillota</taxon>
        <taxon>Clostridia</taxon>
        <taxon>Lachnospirales</taxon>
        <taxon>Lachnospiraceae</taxon>
        <taxon>Fusibacillus</taxon>
    </lineage>
</organism>
<sequence length="332" mass="38641">MGLNNSQYDALMRVYQKRQMENRHRQEERIREVYRALPQLEQFDREMGAVSLEQAKKLLAGDTGAMEQLKFKLKELRESREALLAVGGFSPDYMEPTYTCAACRDTGYVDGKKCRCLRQAEIRILYGQSNLEQVLERENFDRVRYDFYDRDLIVNQKKGISQYEYMKAVIEECRSYAEHFREKGGNILFTGPAGTGKTFLTNCIAKELLDQAEAVLYLTAADLFQILTDKRFDRGDEAREERYRGILECDLLIIDDLGTELNNSLGNSELFYCINDRGLKGRATMISTNLPMNELRDNYSERIFSRIFSSYRIIPLFGEDIRIKKKMGERRA</sequence>
<dbReference type="InterPro" id="IPR002611">
    <property type="entry name" value="IstB_ATP-bd"/>
</dbReference>
<name>A0AAP4EXL6_9FIRM</name>
<gene>
    <name evidence="2" type="ORF">QJ036_05565</name>
</gene>
<dbReference type="Gene3D" id="3.40.50.300">
    <property type="entry name" value="P-loop containing nucleotide triphosphate hydrolases"/>
    <property type="match status" value="1"/>
</dbReference>
<dbReference type="Proteomes" id="UP001300383">
    <property type="component" value="Unassembled WGS sequence"/>
</dbReference>
<dbReference type="GO" id="GO:0006260">
    <property type="term" value="P:DNA replication"/>
    <property type="evidence" value="ECO:0007669"/>
    <property type="project" value="TreeGrafter"/>
</dbReference>
<dbReference type="InterPro" id="IPR003593">
    <property type="entry name" value="AAA+_ATPase"/>
</dbReference>
<dbReference type="NCBIfam" id="NF005304">
    <property type="entry name" value="PRK06835.1"/>
    <property type="match status" value="1"/>
</dbReference>
<protein>
    <submittedName>
        <fullName evidence="2">ATP-binding protein</fullName>
    </submittedName>
</protein>
<dbReference type="PANTHER" id="PTHR30050">
    <property type="entry name" value="CHROMOSOMAL REPLICATION INITIATOR PROTEIN DNAA"/>
    <property type="match status" value="1"/>
</dbReference>
<keyword evidence="3" id="KW-1185">Reference proteome</keyword>
<dbReference type="SUPFAM" id="SSF52540">
    <property type="entry name" value="P-loop containing nucleoside triphosphate hydrolases"/>
    <property type="match status" value="1"/>
</dbReference>
<accession>A0AAP4EXL6</accession>
<keyword evidence="2" id="KW-0547">Nucleotide-binding</keyword>
<dbReference type="Pfam" id="PF01695">
    <property type="entry name" value="IstB_IS21"/>
    <property type="match status" value="1"/>
</dbReference>
<dbReference type="InterPro" id="IPR027417">
    <property type="entry name" value="P-loop_NTPase"/>
</dbReference>
<keyword evidence="2" id="KW-0067">ATP-binding</keyword>